<reference evidence="2 3" key="1">
    <citation type="journal article" date="2023" name="Arcadia Sci">
        <title>De novo assembly of a long-read Amblyomma americanum tick genome.</title>
        <authorList>
            <person name="Chou S."/>
            <person name="Poskanzer K.E."/>
            <person name="Rollins M."/>
            <person name="Thuy-Boun P.S."/>
        </authorList>
    </citation>
    <scope>NUCLEOTIDE SEQUENCE [LARGE SCALE GENOMIC DNA]</scope>
    <source>
        <strain evidence="2">F_SG_1</strain>
        <tissue evidence="2">Salivary glands</tissue>
    </source>
</reference>
<feature type="region of interest" description="Disordered" evidence="1">
    <location>
        <begin position="1"/>
        <end position="63"/>
    </location>
</feature>
<feature type="region of interest" description="Disordered" evidence="1">
    <location>
        <begin position="149"/>
        <end position="172"/>
    </location>
</feature>
<dbReference type="Proteomes" id="UP001321473">
    <property type="component" value="Unassembled WGS sequence"/>
</dbReference>
<organism evidence="2 3">
    <name type="scientific">Amblyomma americanum</name>
    <name type="common">Lone star tick</name>
    <dbReference type="NCBI Taxonomy" id="6943"/>
    <lineage>
        <taxon>Eukaryota</taxon>
        <taxon>Metazoa</taxon>
        <taxon>Ecdysozoa</taxon>
        <taxon>Arthropoda</taxon>
        <taxon>Chelicerata</taxon>
        <taxon>Arachnida</taxon>
        <taxon>Acari</taxon>
        <taxon>Parasitiformes</taxon>
        <taxon>Ixodida</taxon>
        <taxon>Ixodoidea</taxon>
        <taxon>Ixodidae</taxon>
        <taxon>Amblyomminae</taxon>
        <taxon>Amblyomma</taxon>
    </lineage>
</organism>
<feature type="compositionally biased region" description="Basic and acidic residues" evidence="1">
    <location>
        <begin position="43"/>
        <end position="52"/>
    </location>
</feature>
<keyword evidence="3" id="KW-1185">Reference proteome</keyword>
<protein>
    <submittedName>
        <fullName evidence="2">Uncharacterized protein</fullName>
    </submittedName>
</protein>
<proteinExistence type="predicted"/>
<evidence type="ECO:0000313" key="3">
    <source>
        <dbReference type="Proteomes" id="UP001321473"/>
    </source>
</evidence>
<accession>A0AAQ4EU18</accession>
<comment type="caution">
    <text evidence="2">The sequence shown here is derived from an EMBL/GenBank/DDBJ whole genome shotgun (WGS) entry which is preliminary data.</text>
</comment>
<feature type="compositionally biased region" description="Polar residues" evidence="1">
    <location>
        <begin position="249"/>
        <end position="269"/>
    </location>
</feature>
<feature type="region of interest" description="Disordered" evidence="1">
    <location>
        <begin position="203"/>
        <end position="314"/>
    </location>
</feature>
<gene>
    <name evidence="2" type="ORF">V5799_020362</name>
</gene>
<name>A0AAQ4EU18_AMBAM</name>
<feature type="compositionally biased region" description="Low complexity" evidence="1">
    <location>
        <begin position="8"/>
        <end position="35"/>
    </location>
</feature>
<feature type="compositionally biased region" description="Basic and acidic residues" evidence="1">
    <location>
        <begin position="304"/>
        <end position="314"/>
    </location>
</feature>
<evidence type="ECO:0000313" key="2">
    <source>
        <dbReference type="EMBL" id="KAK8778299.1"/>
    </source>
</evidence>
<feature type="compositionally biased region" description="Polar residues" evidence="1">
    <location>
        <begin position="276"/>
        <end position="288"/>
    </location>
</feature>
<dbReference type="AlphaFoldDB" id="A0AAQ4EU18"/>
<evidence type="ECO:0000256" key="1">
    <source>
        <dbReference type="SAM" id="MobiDB-lite"/>
    </source>
</evidence>
<sequence>MVTTSTVFLASSPSSSCSLDLSDFDDSSTSASPPFRASAGRVPAEDSLERRSGGSNGGSPVQGEDAYLRHFRVGSAYSRPSCDVLKAGRVARLVGASILAVACCVLAAKLIVGKLSALADASTTDVPDDGRDTGVALFPQDSSLFSFDTNGRPYGYTGSERPTSTAERRPGNQLFLTLPVNKLSRRNDTLEGNNVLEVGAVNKRPYGPLVPDSNESTNKPQVISGRTRRVRSPDIAISAGNPLRLAGANSRNTVPTSGTSKPSDLPSDTISDRVSSEWPSDQGPTKPSTKTRRAVVDLEPPELPQRDSLHMLPH</sequence>
<dbReference type="EMBL" id="JARKHS020010892">
    <property type="protein sequence ID" value="KAK8778299.1"/>
    <property type="molecule type" value="Genomic_DNA"/>
</dbReference>